<dbReference type="EMBL" id="JAHWYN010000056">
    <property type="protein sequence ID" value="MBW4362832.1"/>
    <property type="molecule type" value="Genomic_DNA"/>
</dbReference>
<accession>A0ABS6Y1K7</accession>
<dbReference type="RefSeq" id="WP_219319298.1">
    <property type="nucleotide sequence ID" value="NZ_JAHWYN010000056.1"/>
</dbReference>
<protein>
    <submittedName>
        <fullName evidence="3">IS4 family transposase</fullName>
    </submittedName>
</protein>
<dbReference type="InterPro" id="IPR002559">
    <property type="entry name" value="Transposase_11"/>
</dbReference>
<dbReference type="PANTHER" id="PTHR37319:SF1">
    <property type="entry name" value="TRANSPOSASE TN5 DIMERISATION DOMAIN-CONTAINING PROTEIN"/>
    <property type="match status" value="1"/>
</dbReference>
<reference evidence="3 4" key="1">
    <citation type="submission" date="2021-07" db="EMBL/GenBank/DDBJ databases">
        <title>Flavobacterium sp. nov. isolated from sediment on the Taihu Lake.</title>
        <authorList>
            <person name="Qu J.-H."/>
        </authorList>
    </citation>
    <scope>NUCLEOTIDE SEQUENCE [LARGE SCALE GENOMIC DNA]</scope>
    <source>
        <strain evidence="3 4">NAS39</strain>
    </source>
</reference>
<dbReference type="InterPro" id="IPR047768">
    <property type="entry name" value="Tn5p-like"/>
</dbReference>
<dbReference type="PANTHER" id="PTHR37319">
    <property type="entry name" value="TRANSPOSASE"/>
    <property type="match status" value="1"/>
</dbReference>
<dbReference type="NCBIfam" id="NF033590">
    <property type="entry name" value="transpos_IS4_3"/>
    <property type="match status" value="1"/>
</dbReference>
<evidence type="ECO:0000313" key="3">
    <source>
        <dbReference type="EMBL" id="MBW4362832.1"/>
    </source>
</evidence>
<comment type="caution">
    <text evidence="3">The sequence shown here is derived from an EMBL/GenBank/DDBJ whole genome shotgun (WGS) entry which is preliminary data.</text>
</comment>
<dbReference type="Proteomes" id="UP000812031">
    <property type="component" value="Unassembled WGS sequence"/>
</dbReference>
<evidence type="ECO:0000313" key="4">
    <source>
        <dbReference type="Proteomes" id="UP000812031"/>
    </source>
</evidence>
<feature type="domain" description="Transposase Tn5-like N-terminal" evidence="2">
    <location>
        <begin position="8"/>
        <end position="55"/>
    </location>
</feature>
<sequence>MQTRHFEDLKDKRLLNRGNSILNRLFAKSIYSIRQLASNDSEAKGIYRFLQNENVSEDDIIKNMTLNCVNAVGNKSVLCIQDTSEINLCNHKNRIKKDDSIGTIQDSFGIGFFIHPSFVLDSETLMPYGFSDVKVWNRSYEFDKKPRSHRYNLVPTQEKESYKWIESSLNTKKVLEQAKEIIIIQDREGDIYEQFCLIPDKKTHLLIRAKTNRILQGKQKLFEYLSNQPSQGTYTIELDGDRRKNIKKRTATIEVRFSEVTISANQYTNKTLPEKVTLYAIEAKEVSQDVENPIHWRLLTTKKVEDFETALLCIEWYTCRWIIEEVFRILKREGFNIEASELSQGKAIRKLCLMMLETIIKLFIMQIAYDITEETEPRSCFNEEEIECLEMQIRQLEGRTEKLKNPYNRSDLKRYIWAIARLGGWKGYLSERKPGITTFWIGLQK</sequence>
<dbReference type="Pfam" id="PF14706">
    <property type="entry name" value="Tnp_DNA_bind"/>
    <property type="match status" value="1"/>
</dbReference>
<dbReference type="Pfam" id="PF01609">
    <property type="entry name" value="DDE_Tnp_1"/>
    <property type="match status" value="1"/>
</dbReference>
<evidence type="ECO:0000259" key="2">
    <source>
        <dbReference type="Pfam" id="PF14706"/>
    </source>
</evidence>
<keyword evidence="4" id="KW-1185">Reference proteome</keyword>
<dbReference type="InterPro" id="IPR014735">
    <property type="entry name" value="Transposase_Tn5-like_N"/>
</dbReference>
<dbReference type="InterPro" id="IPR054836">
    <property type="entry name" value="Tn5_transposase"/>
</dbReference>
<name>A0ABS6Y1K7_9FLAO</name>
<organism evidence="3 4">
    <name type="scientific">Flavobacterium taihuense</name>
    <dbReference type="NCBI Taxonomy" id="2857508"/>
    <lineage>
        <taxon>Bacteria</taxon>
        <taxon>Pseudomonadati</taxon>
        <taxon>Bacteroidota</taxon>
        <taxon>Flavobacteriia</taxon>
        <taxon>Flavobacteriales</taxon>
        <taxon>Flavobacteriaceae</taxon>
        <taxon>Flavobacterium</taxon>
    </lineage>
</organism>
<feature type="domain" description="Transposase IS4-like" evidence="1">
    <location>
        <begin position="192"/>
        <end position="354"/>
    </location>
</feature>
<evidence type="ECO:0000259" key="1">
    <source>
        <dbReference type="Pfam" id="PF01609"/>
    </source>
</evidence>
<proteinExistence type="predicted"/>
<gene>
    <name evidence="3" type="ORF">KZH69_20330</name>
</gene>
<feature type="non-terminal residue" evidence="3">
    <location>
        <position position="445"/>
    </location>
</feature>